<organism evidence="6 7">
    <name type="scientific">Serendipita vermifera MAFF 305830</name>
    <dbReference type="NCBI Taxonomy" id="933852"/>
    <lineage>
        <taxon>Eukaryota</taxon>
        <taxon>Fungi</taxon>
        <taxon>Dikarya</taxon>
        <taxon>Basidiomycota</taxon>
        <taxon>Agaricomycotina</taxon>
        <taxon>Agaricomycetes</taxon>
        <taxon>Sebacinales</taxon>
        <taxon>Serendipitaceae</taxon>
        <taxon>Serendipita</taxon>
    </lineage>
</organism>
<dbReference type="EMBL" id="KN824318">
    <property type="protein sequence ID" value="KIM24975.1"/>
    <property type="molecule type" value="Genomic_DNA"/>
</dbReference>
<dbReference type="InterPro" id="IPR002675">
    <property type="entry name" value="Ribosomal_eL38"/>
</dbReference>
<dbReference type="Pfam" id="PF01781">
    <property type="entry name" value="Ribosomal_L38e"/>
    <property type="match status" value="1"/>
</dbReference>
<evidence type="ECO:0000256" key="5">
    <source>
        <dbReference type="SAM" id="MobiDB-lite"/>
    </source>
</evidence>
<feature type="compositionally biased region" description="Basic and acidic residues" evidence="5">
    <location>
        <begin position="75"/>
        <end position="84"/>
    </location>
</feature>
<dbReference type="OrthoDB" id="10250488at2759"/>
<dbReference type="AlphaFoldDB" id="A0A0C3AK72"/>
<gene>
    <name evidence="6" type="ORF">M408DRAFT_331449</name>
</gene>
<dbReference type="PANTHER" id="PTHR10965:SF0">
    <property type="entry name" value="LARGE RIBOSOMAL SUBUNIT PROTEIN EL38"/>
    <property type="match status" value="1"/>
</dbReference>
<keyword evidence="3 4" id="KW-0687">Ribonucleoprotein</keyword>
<comment type="similarity">
    <text evidence="1 4">Belongs to the eukaryotic ribosomal protein eL38 family.</text>
</comment>
<proteinExistence type="inferred from homology"/>
<evidence type="ECO:0000256" key="3">
    <source>
        <dbReference type="ARBA" id="ARBA00023274"/>
    </source>
</evidence>
<keyword evidence="2 4" id="KW-0689">Ribosomal protein</keyword>
<evidence type="ECO:0000313" key="7">
    <source>
        <dbReference type="Proteomes" id="UP000054097"/>
    </source>
</evidence>
<dbReference type="GO" id="GO:0022618">
    <property type="term" value="P:protein-RNA complex assembly"/>
    <property type="evidence" value="ECO:0007669"/>
    <property type="project" value="TreeGrafter"/>
</dbReference>
<dbReference type="FunFam" id="3.30.720.90:FF:000001">
    <property type="entry name" value="60S ribosomal protein L38"/>
    <property type="match status" value="1"/>
</dbReference>
<protein>
    <recommendedName>
        <fullName evidence="8">Ribosomal protein L38e</fullName>
    </recommendedName>
</protein>
<feature type="region of interest" description="Disordered" evidence="5">
    <location>
        <begin position="61"/>
        <end position="84"/>
    </location>
</feature>
<evidence type="ECO:0008006" key="8">
    <source>
        <dbReference type="Google" id="ProtNLM"/>
    </source>
</evidence>
<dbReference type="GO" id="GO:0022625">
    <property type="term" value="C:cytosolic large ribosomal subunit"/>
    <property type="evidence" value="ECO:0007669"/>
    <property type="project" value="TreeGrafter"/>
</dbReference>
<dbReference type="HOGENOM" id="CLU_152057_1_0_1"/>
<dbReference type="GO" id="GO:0003735">
    <property type="term" value="F:structural constituent of ribosome"/>
    <property type="evidence" value="ECO:0007669"/>
    <property type="project" value="InterPro"/>
</dbReference>
<dbReference type="Gene3D" id="3.30.720.90">
    <property type="match status" value="1"/>
</dbReference>
<reference evidence="6 7" key="1">
    <citation type="submission" date="2014-04" db="EMBL/GenBank/DDBJ databases">
        <authorList>
            <consortium name="DOE Joint Genome Institute"/>
            <person name="Kuo A."/>
            <person name="Zuccaro A."/>
            <person name="Kohler A."/>
            <person name="Nagy L.G."/>
            <person name="Floudas D."/>
            <person name="Copeland A."/>
            <person name="Barry K.W."/>
            <person name="Cichocki N."/>
            <person name="Veneault-Fourrey C."/>
            <person name="LaButti K."/>
            <person name="Lindquist E.A."/>
            <person name="Lipzen A."/>
            <person name="Lundell T."/>
            <person name="Morin E."/>
            <person name="Murat C."/>
            <person name="Sun H."/>
            <person name="Tunlid A."/>
            <person name="Henrissat B."/>
            <person name="Grigoriev I.V."/>
            <person name="Hibbett D.S."/>
            <person name="Martin F."/>
            <person name="Nordberg H.P."/>
            <person name="Cantor M.N."/>
            <person name="Hua S.X."/>
        </authorList>
    </citation>
    <scope>NUCLEOTIDE SEQUENCE [LARGE SCALE GENOMIC DNA]</scope>
    <source>
        <strain evidence="6 7">MAFF 305830</strain>
    </source>
</reference>
<sequence length="84" mass="9634">MPKEIKDIKLFLEITKRKDAKSTHIKKTVSRVPGIKPKTKFKVRCSRYLYTLSLDDPQKAERLKASLPPGLTVNDVDKPKKAKK</sequence>
<evidence type="ECO:0000313" key="6">
    <source>
        <dbReference type="EMBL" id="KIM24975.1"/>
    </source>
</evidence>
<dbReference type="InterPro" id="IPR038464">
    <property type="entry name" value="Ribosomal_eL38_sf"/>
</dbReference>
<dbReference type="STRING" id="933852.A0A0C3AK72"/>
<dbReference type="PANTHER" id="PTHR10965">
    <property type="entry name" value="60S RIBOSOMAL PROTEIN L38"/>
    <property type="match status" value="1"/>
</dbReference>
<evidence type="ECO:0000256" key="4">
    <source>
        <dbReference type="RuleBase" id="RU003445"/>
    </source>
</evidence>
<accession>A0A0C3AK72</accession>
<dbReference type="GO" id="GO:0006412">
    <property type="term" value="P:translation"/>
    <property type="evidence" value="ECO:0007669"/>
    <property type="project" value="InterPro"/>
</dbReference>
<evidence type="ECO:0000256" key="2">
    <source>
        <dbReference type="ARBA" id="ARBA00022980"/>
    </source>
</evidence>
<name>A0A0C3AK72_SERVB</name>
<keyword evidence="7" id="KW-1185">Reference proteome</keyword>
<evidence type="ECO:0000256" key="1">
    <source>
        <dbReference type="ARBA" id="ARBA00007803"/>
    </source>
</evidence>
<reference evidence="7" key="2">
    <citation type="submission" date="2015-01" db="EMBL/GenBank/DDBJ databases">
        <title>Evolutionary Origins and Diversification of the Mycorrhizal Mutualists.</title>
        <authorList>
            <consortium name="DOE Joint Genome Institute"/>
            <consortium name="Mycorrhizal Genomics Consortium"/>
            <person name="Kohler A."/>
            <person name="Kuo A."/>
            <person name="Nagy L.G."/>
            <person name="Floudas D."/>
            <person name="Copeland A."/>
            <person name="Barry K.W."/>
            <person name="Cichocki N."/>
            <person name="Veneault-Fourrey C."/>
            <person name="LaButti K."/>
            <person name="Lindquist E.A."/>
            <person name="Lipzen A."/>
            <person name="Lundell T."/>
            <person name="Morin E."/>
            <person name="Murat C."/>
            <person name="Riley R."/>
            <person name="Ohm R."/>
            <person name="Sun H."/>
            <person name="Tunlid A."/>
            <person name="Henrissat B."/>
            <person name="Grigoriev I.V."/>
            <person name="Hibbett D.S."/>
            <person name="Martin F."/>
        </authorList>
    </citation>
    <scope>NUCLEOTIDE SEQUENCE [LARGE SCALE GENOMIC DNA]</scope>
    <source>
        <strain evidence="7">MAFF 305830</strain>
    </source>
</reference>
<dbReference type="Proteomes" id="UP000054097">
    <property type="component" value="Unassembled WGS sequence"/>
</dbReference>